<keyword evidence="8 9" id="KW-0472">Membrane</keyword>
<gene>
    <name evidence="10" type="ORF">AcetOrient_orf01207</name>
</gene>
<keyword evidence="4 10" id="KW-0808">Transferase</keyword>
<dbReference type="GO" id="GO:0000030">
    <property type="term" value="F:mannosyltransferase activity"/>
    <property type="evidence" value="ECO:0007669"/>
    <property type="project" value="TreeGrafter"/>
</dbReference>
<evidence type="ECO:0000256" key="8">
    <source>
        <dbReference type="ARBA" id="ARBA00023136"/>
    </source>
</evidence>
<accession>A0A2Z5ZER5</accession>
<feature type="transmembrane region" description="Helical" evidence="9">
    <location>
        <begin position="255"/>
        <end position="274"/>
    </location>
</feature>
<reference evidence="10 11" key="1">
    <citation type="submission" date="2018-02" db="EMBL/GenBank/DDBJ databases">
        <title>Acetobacter orientalis genome.</title>
        <authorList>
            <person name="Nakashima N."/>
            <person name="Tamura T."/>
        </authorList>
    </citation>
    <scope>NUCLEOTIDE SEQUENCE [LARGE SCALE GENOMIC DNA]</scope>
    <source>
        <strain evidence="10 11">FAN1</strain>
    </source>
</reference>
<dbReference type="EMBL" id="AP018515">
    <property type="protein sequence ID" value="BBC79174.1"/>
    <property type="molecule type" value="Genomic_DNA"/>
</dbReference>
<evidence type="ECO:0000256" key="1">
    <source>
        <dbReference type="ARBA" id="ARBA00004127"/>
    </source>
</evidence>
<evidence type="ECO:0000256" key="2">
    <source>
        <dbReference type="ARBA" id="ARBA00004586"/>
    </source>
</evidence>
<dbReference type="InterPro" id="IPR005599">
    <property type="entry name" value="GPI_mannosylTrfase"/>
</dbReference>
<evidence type="ECO:0000313" key="11">
    <source>
        <dbReference type="Proteomes" id="UP000270034"/>
    </source>
</evidence>
<feature type="transmembrane region" description="Helical" evidence="9">
    <location>
        <begin position="125"/>
        <end position="144"/>
    </location>
</feature>
<name>A0A2Z5ZER5_9PROT</name>
<keyword evidence="3 10" id="KW-0328">Glycosyltransferase</keyword>
<organism evidence="10 11">
    <name type="scientific">Acetobacter orientalis</name>
    <dbReference type="NCBI Taxonomy" id="146474"/>
    <lineage>
        <taxon>Bacteria</taxon>
        <taxon>Pseudomonadati</taxon>
        <taxon>Pseudomonadota</taxon>
        <taxon>Alphaproteobacteria</taxon>
        <taxon>Acetobacterales</taxon>
        <taxon>Acetobacteraceae</taxon>
        <taxon>Acetobacter</taxon>
    </lineage>
</organism>
<keyword evidence="6" id="KW-0256">Endoplasmic reticulum</keyword>
<feature type="transmembrane region" description="Helical" evidence="9">
    <location>
        <begin position="202"/>
        <end position="218"/>
    </location>
</feature>
<dbReference type="Pfam" id="PF03901">
    <property type="entry name" value="Glyco_transf_22"/>
    <property type="match status" value="1"/>
</dbReference>
<dbReference type="AlphaFoldDB" id="A0A2Z5ZER5"/>
<comment type="subcellular location">
    <subcellularLocation>
        <location evidence="1">Endomembrane system</location>
        <topology evidence="1">Multi-pass membrane protein</topology>
    </subcellularLocation>
    <subcellularLocation>
        <location evidence="2">Endoplasmic reticulum membrane</location>
    </subcellularLocation>
</comment>
<feature type="transmembrane region" description="Helical" evidence="9">
    <location>
        <begin position="27"/>
        <end position="46"/>
    </location>
</feature>
<evidence type="ECO:0000256" key="3">
    <source>
        <dbReference type="ARBA" id="ARBA00022676"/>
    </source>
</evidence>
<evidence type="ECO:0000256" key="9">
    <source>
        <dbReference type="SAM" id="Phobius"/>
    </source>
</evidence>
<evidence type="ECO:0000256" key="6">
    <source>
        <dbReference type="ARBA" id="ARBA00022824"/>
    </source>
</evidence>
<evidence type="ECO:0000256" key="5">
    <source>
        <dbReference type="ARBA" id="ARBA00022692"/>
    </source>
</evidence>
<dbReference type="Proteomes" id="UP000270034">
    <property type="component" value="Chromosome"/>
</dbReference>
<feature type="transmembrane region" description="Helical" evidence="9">
    <location>
        <begin position="84"/>
        <end position="113"/>
    </location>
</feature>
<protein>
    <submittedName>
        <fullName evidence="10">Mannosyltransferase</fullName>
    </submittedName>
</protein>
<dbReference type="GO" id="GO:0012505">
    <property type="term" value="C:endomembrane system"/>
    <property type="evidence" value="ECO:0007669"/>
    <property type="project" value="UniProtKB-SubCell"/>
</dbReference>
<proteinExistence type="predicted"/>
<keyword evidence="7 9" id="KW-1133">Transmembrane helix</keyword>
<feature type="transmembrane region" description="Helical" evidence="9">
    <location>
        <begin position="179"/>
        <end position="195"/>
    </location>
</feature>
<keyword evidence="5 9" id="KW-0812">Transmembrane</keyword>
<dbReference type="PANTHER" id="PTHR22760">
    <property type="entry name" value="GLYCOSYLTRANSFERASE"/>
    <property type="match status" value="1"/>
</dbReference>
<evidence type="ECO:0000256" key="4">
    <source>
        <dbReference type="ARBA" id="ARBA00022679"/>
    </source>
</evidence>
<evidence type="ECO:0000256" key="7">
    <source>
        <dbReference type="ARBA" id="ARBA00022989"/>
    </source>
</evidence>
<sequence>MFFIRLCLSLASLCVVAAFFWYGWRKAGSVGAWTLGLFGIFWPDILSASIRSLGEFLGGNALLVGVILLLAYRREPAKEKGLLIASMAGLALGVAAAIRFQLAPGAGLAMLFFIQKKKNKEILSAYCAFILPIIFLGILDWVTLGNAFQSIFKNYYYNKTLGIADQYGKKWPGFYIEKYIEFWGALCVPAFFLILKAKQEKVIPLLIAGFILFYHSLISHKEMSFVYASVILIVFVAACGCFEVIQKVPEQKAKILGGITVGMLFTFISTYIPFLNDNSIGLRFQKMASKQPDACGIALLTGTAGYSSFEMGGYSTLSKKIPLYLYSSINEATENSQYYNYIITTEQGSVPIFSKEWQQIKCKSNKICLYHHVNQTCAGHPDFEQFSNKLKALEK</sequence>
<feature type="transmembrane region" description="Helical" evidence="9">
    <location>
        <begin position="224"/>
        <end position="243"/>
    </location>
</feature>
<evidence type="ECO:0000313" key="10">
    <source>
        <dbReference type="EMBL" id="BBC79174.1"/>
    </source>
</evidence>
<feature type="transmembrane region" description="Helical" evidence="9">
    <location>
        <begin position="53"/>
        <end position="72"/>
    </location>
</feature>
<dbReference type="KEGG" id="aot:AcetOri_orf01207"/>